<sequence>MAQYLRYSGKYLSRKNVVWEVGISQEADGAYPAVGVLNFPADEPLVIEWKHTDKHEVICGSTATLTVTSPGDRTYEDLYTIAPGSIRLDVLRNGLLYWSGTLDPEFYEEPYAYGKEYEVALTFSDFGILDRLKYNLSGMQTLEGILLHALQRSRINYGGLNQDYLTTFLAGNVRATLDKISVRSDNFYDEDGEASTLKDVVEGMLQPLSLRMVQRNGKIWIYDLNGLYLNAPAQEAVWSRDNQTMGVDKVTNNAQITFSPYSDAKLLDKEVVYEDVYSESMTNLTSDKPSGGEYYSYYPDYLDDHKIGYEWDYSLLSFTIFLSDKGSGLAEKYGPAKYFHIQPLMGGQESSGVAFSFYTGGHGALTSGFPKRKLLPQTSNQETVLMKTHRVFIPKLEEAERSRYYLRLSMEMLIDARYNPFTDANDGNEKGNYNDMKDKFNFVTVPATVTLYNEDGNALMHYSNAAVMGHTDIKPTLYWTAGEWKNGAATYKSCLLEWYDPEDRHFSSGVLGWKKNRHCVGYTHNEMFDSFKKMEDGQYIPYPANGGYIEVCIYVGIKIVEWTKSTNTDVSSDWYDKIRWMLYKAPQIEIVRKNVVYSDAKSEDIEYTGIINEAAKEDIKLDTICGTMTEINPTAKGVYFRTSDSCQLKELTRAGRTTQAEQLLIGTLYSQYADRRTLLAGTAHILDTDLTAYTEACQESKRFICLTDVQDTISDESELEIVELRPDEYKSDKE</sequence>
<evidence type="ECO:0000313" key="6">
    <source>
        <dbReference type="Proteomes" id="UP000261295"/>
    </source>
</evidence>
<evidence type="ECO:0000313" key="4">
    <source>
        <dbReference type="Proteomes" id="UP000260795"/>
    </source>
</evidence>
<organism evidence="1 5">
    <name type="scientific">Bacteroides uniformis</name>
    <dbReference type="NCBI Taxonomy" id="820"/>
    <lineage>
        <taxon>Bacteria</taxon>
        <taxon>Pseudomonadati</taxon>
        <taxon>Bacteroidota</taxon>
        <taxon>Bacteroidia</taxon>
        <taxon>Bacteroidales</taxon>
        <taxon>Bacteroidaceae</taxon>
        <taxon>Bacteroides</taxon>
    </lineage>
</organism>
<dbReference type="RefSeq" id="WP_117681154.1">
    <property type="nucleotide sequence ID" value="NZ_CAXSSZ010000025.1"/>
</dbReference>
<evidence type="ECO:0000313" key="3">
    <source>
        <dbReference type="EMBL" id="RGM52553.1"/>
    </source>
</evidence>
<dbReference type="EMBL" id="QSRK01000014">
    <property type="protein sequence ID" value="RGL13322.1"/>
    <property type="molecule type" value="Genomic_DNA"/>
</dbReference>
<evidence type="ECO:0000313" key="1">
    <source>
        <dbReference type="EMBL" id="RGK88006.1"/>
    </source>
</evidence>
<comment type="caution">
    <text evidence="1">The sequence shown here is derived from an EMBL/GenBank/DDBJ whole genome shotgun (WGS) entry which is preliminary data.</text>
</comment>
<dbReference type="Proteomes" id="UP000261295">
    <property type="component" value="Unassembled WGS sequence"/>
</dbReference>
<evidence type="ECO:0000313" key="5">
    <source>
        <dbReference type="Proteomes" id="UP000260874"/>
    </source>
</evidence>
<dbReference type="EMBL" id="QSRB01000001">
    <property type="protein sequence ID" value="RGK88006.1"/>
    <property type="molecule type" value="Genomic_DNA"/>
</dbReference>
<accession>A0A3E4Q6P5</accession>
<dbReference type="Proteomes" id="UP000260874">
    <property type="component" value="Unassembled WGS sequence"/>
</dbReference>
<reference evidence="4 5" key="1">
    <citation type="submission" date="2018-08" db="EMBL/GenBank/DDBJ databases">
        <title>A genome reference for cultivated species of the human gut microbiota.</title>
        <authorList>
            <person name="Zou Y."/>
            <person name="Xue W."/>
            <person name="Luo G."/>
        </authorList>
    </citation>
    <scope>NUCLEOTIDE SEQUENCE [LARGE SCALE GENOMIC DNA]</scope>
    <source>
        <strain evidence="3 6">OM07-9</strain>
        <strain evidence="2 4">TF08-13</strain>
        <strain evidence="1 5">TF09-22</strain>
    </source>
</reference>
<dbReference type="AlphaFoldDB" id="A0A3E4Q6P5"/>
<dbReference type="Proteomes" id="UP000260795">
    <property type="component" value="Unassembled WGS sequence"/>
</dbReference>
<name>A0A3E4Q6P5_BACUN</name>
<dbReference type="EMBL" id="QSTL01000020">
    <property type="protein sequence ID" value="RGM52553.1"/>
    <property type="molecule type" value="Genomic_DNA"/>
</dbReference>
<evidence type="ECO:0000313" key="2">
    <source>
        <dbReference type="EMBL" id="RGL13322.1"/>
    </source>
</evidence>
<gene>
    <name evidence="3" type="ORF">DXC07_17650</name>
    <name evidence="2" type="ORF">DXC80_10195</name>
    <name evidence="1" type="ORF">DXC91_00030</name>
</gene>
<protein>
    <submittedName>
        <fullName evidence="1">Uncharacterized protein</fullName>
    </submittedName>
</protein>
<proteinExistence type="predicted"/>